<evidence type="ECO:0000313" key="3">
    <source>
        <dbReference type="RefSeq" id="XP_022722250.1"/>
    </source>
</evidence>
<evidence type="ECO:0000256" key="1">
    <source>
        <dbReference type="SAM" id="Phobius"/>
    </source>
</evidence>
<keyword evidence="1" id="KW-0812">Transmembrane</keyword>
<name>A0A6P5X1J2_DURZI</name>
<dbReference type="RefSeq" id="XP_022722250.1">
    <property type="nucleotide sequence ID" value="XM_022866515.1"/>
</dbReference>
<evidence type="ECO:0000313" key="2">
    <source>
        <dbReference type="Proteomes" id="UP000515121"/>
    </source>
</evidence>
<protein>
    <submittedName>
        <fullName evidence="3">UPF0481 protein At3g47200-like</fullName>
    </submittedName>
</protein>
<dbReference type="InterPro" id="IPR004158">
    <property type="entry name" value="DUF247_pln"/>
</dbReference>
<reference evidence="3" key="1">
    <citation type="submission" date="2025-08" db="UniProtKB">
        <authorList>
            <consortium name="RefSeq"/>
        </authorList>
    </citation>
    <scope>IDENTIFICATION</scope>
    <source>
        <tissue evidence="3">Fruit stalk</tissue>
    </source>
</reference>
<dbReference type="PANTHER" id="PTHR31170:SF25">
    <property type="entry name" value="BNAA09G04570D PROTEIN"/>
    <property type="match status" value="1"/>
</dbReference>
<sequence length="482" mass="56275">MARLSEQAELLEDPVCIDIDKMLKSLSEKSSEPCISKVPNYLRQVNQKAYEPQVISIGPYHRGKDHLEAMEEQKLRMLQKLLEEREENRLSVFVMKMRELEDKARKCYAEHVSDHDSDDLVKVLLLDGVFVVQLIRWRLVGCPNYLNDMVDCYKNGLWNALYQDMLLVENQLTFFVLRELFCLIVSSRADKDRIFKEAIYQTLGGITPGKMRPRDDLRSLNLLDIKHLLDFTHHCCFHPSTSEVEARKKNPRDDNSTSEMKDREENPRDRNCFISYIKHLPDLRCHCFCHPSSSQKKNELNFIRCATELKEAGIKFKLVNGNPMFDIWFENGTLHVPEIKIEDYTEPVLRNLIAYEQLFLADRDLKFATDYMFFMDYLIDSPKDVEILCQQGIIKNMLGDDKAVAAMINALSFGVTFSPSFHYTEVFNKINEYRSRRWNSWMANLKHNYFNSPWALISFLAAALLLLLTLLQTVFSVLSYAQ</sequence>
<gene>
    <name evidence="3" type="primary">LOC111279570</name>
</gene>
<dbReference type="Pfam" id="PF03140">
    <property type="entry name" value="DUF247"/>
    <property type="match status" value="1"/>
</dbReference>
<organism evidence="2 3">
    <name type="scientific">Durio zibethinus</name>
    <name type="common">Durian</name>
    <dbReference type="NCBI Taxonomy" id="66656"/>
    <lineage>
        <taxon>Eukaryota</taxon>
        <taxon>Viridiplantae</taxon>
        <taxon>Streptophyta</taxon>
        <taxon>Embryophyta</taxon>
        <taxon>Tracheophyta</taxon>
        <taxon>Spermatophyta</taxon>
        <taxon>Magnoliopsida</taxon>
        <taxon>eudicotyledons</taxon>
        <taxon>Gunneridae</taxon>
        <taxon>Pentapetalae</taxon>
        <taxon>rosids</taxon>
        <taxon>malvids</taxon>
        <taxon>Malvales</taxon>
        <taxon>Malvaceae</taxon>
        <taxon>Helicteroideae</taxon>
        <taxon>Durio</taxon>
    </lineage>
</organism>
<dbReference type="Proteomes" id="UP000515121">
    <property type="component" value="Unplaced"/>
</dbReference>
<dbReference type="PANTHER" id="PTHR31170">
    <property type="entry name" value="BNAC04G53230D PROTEIN"/>
    <property type="match status" value="1"/>
</dbReference>
<keyword evidence="1" id="KW-0472">Membrane</keyword>
<keyword evidence="2" id="KW-1185">Reference proteome</keyword>
<accession>A0A6P5X1J2</accession>
<dbReference type="AlphaFoldDB" id="A0A6P5X1J2"/>
<dbReference type="GeneID" id="111279570"/>
<dbReference type="KEGG" id="dzi:111279570"/>
<proteinExistence type="predicted"/>
<feature type="transmembrane region" description="Helical" evidence="1">
    <location>
        <begin position="454"/>
        <end position="481"/>
    </location>
</feature>
<dbReference type="OrthoDB" id="672127at2759"/>
<keyword evidence="1" id="KW-1133">Transmembrane helix</keyword>